<dbReference type="Gene3D" id="3.90.1150.10">
    <property type="entry name" value="Aspartate Aminotransferase, domain 1"/>
    <property type="match status" value="1"/>
</dbReference>
<accession>A0ABT5CEQ3</accession>
<comment type="catalytic activity">
    <reaction evidence="8">
        <text>(sulfur carrier)-H + L-cysteine = (sulfur carrier)-SH + L-alanine</text>
        <dbReference type="Rhea" id="RHEA:43892"/>
        <dbReference type="Rhea" id="RHEA-COMP:14737"/>
        <dbReference type="Rhea" id="RHEA-COMP:14739"/>
        <dbReference type="ChEBI" id="CHEBI:29917"/>
        <dbReference type="ChEBI" id="CHEBI:35235"/>
        <dbReference type="ChEBI" id="CHEBI:57972"/>
        <dbReference type="ChEBI" id="CHEBI:64428"/>
        <dbReference type="EC" id="2.8.1.7"/>
    </reaction>
</comment>
<dbReference type="InterPro" id="IPR020578">
    <property type="entry name" value="Aminotrans_V_PyrdxlP_BS"/>
</dbReference>
<dbReference type="InterPro" id="IPR015421">
    <property type="entry name" value="PyrdxlP-dep_Trfase_major"/>
</dbReference>
<dbReference type="GO" id="GO:0008483">
    <property type="term" value="F:transaminase activity"/>
    <property type="evidence" value="ECO:0007669"/>
    <property type="project" value="UniProtKB-KW"/>
</dbReference>
<dbReference type="PIRSF" id="PIRSF005572">
    <property type="entry name" value="NifS"/>
    <property type="match status" value="1"/>
</dbReference>
<evidence type="ECO:0000256" key="4">
    <source>
        <dbReference type="ARBA" id="ARBA00012239"/>
    </source>
</evidence>
<dbReference type="PROSITE" id="PS00595">
    <property type="entry name" value="AA_TRANSFER_CLASS_5"/>
    <property type="match status" value="1"/>
</dbReference>
<protein>
    <recommendedName>
        <fullName evidence="5">Probable cysteine desulfurase</fullName>
        <ecNumber evidence="4">2.8.1.7</ecNumber>
    </recommendedName>
</protein>
<comment type="similarity">
    <text evidence="3">Belongs to the class-V pyridoxal-phosphate-dependent aminotransferase family. Csd subfamily.</text>
</comment>
<evidence type="ECO:0000256" key="9">
    <source>
        <dbReference type="RuleBase" id="RU004504"/>
    </source>
</evidence>
<dbReference type="InterPro" id="IPR015422">
    <property type="entry name" value="PyrdxlP-dep_Trfase_small"/>
</dbReference>
<evidence type="ECO:0000256" key="2">
    <source>
        <dbReference type="ARBA" id="ARBA00002824"/>
    </source>
</evidence>
<keyword evidence="12" id="KW-1185">Reference proteome</keyword>
<evidence type="ECO:0000256" key="7">
    <source>
        <dbReference type="ARBA" id="ARBA00022898"/>
    </source>
</evidence>
<reference evidence="11 12" key="1">
    <citation type="submission" date="2023-01" db="EMBL/GenBank/DDBJ databases">
        <title>Minimal conservation of predation-associated metabolite biosynthetic gene clusters underscores biosynthetic potential of Myxococcota including descriptions for ten novel species: Archangium lansinium sp. nov., Myxococcus landrumus sp. nov., Nannocystis bai.</title>
        <authorList>
            <person name="Ahearne A."/>
            <person name="Stevens C."/>
            <person name="Dowd S."/>
        </authorList>
    </citation>
    <scope>NUCLEOTIDE SEQUENCE [LARGE SCALE GENOMIC DNA]</scope>
    <source>
        <strain evidence="11 12">WIWO2</strain>
    </source>
</reference>
<keyword evidence="7" id="KW-0663">Pyridoxal phosphate</keyword>
<feature type="domain" description="Aminotransferase class V" evidence="10">
    <location>
        <begin position="20"/>
        <end position="394"/>
    </location>
</feature>
<evidence type="ECO:0000256" key="6">
    <source>
        <dbReference type="ARBA" id="ARBA00022679"/>
    </source>
</evidence>
<evidence type="ECO:0000256" key="8">
    <source>
        <dbReference type="ARBA" id="ARBA00050776"/>
    </source>
</evidence>
<proteinExistence type="inferred from homology"/>
<evidence type="ECO:0000313" key="12">
    <source>
        <dbReference type="Proteomes" id="UP001217485"/>
    </source>
</evidence>
<dbReference type="InterPro" id="IPR015424">
    <property type="entry name" value="PyrdxlP-dep_Trfase"/>
</dbReference>
<dbReference type="PANTHER" id="PTHR43586">
    <property type="entry name" value="CYSTEINE DESULFURASE"/>
    <property type="match status" value="1"/>
</dbReference>
<dbReference type="Pfam" id="PF00266">
    <property type="entry name" value="Aminotran_5"/>
    <property type="match status" value="1"/>
</dbReference>
<evidence type="ECO:0000256" key="1">
    <source>
        <dbReference type="ARBA" id="ARBA00001933"/>
    </source>
</evidence>
<dbReference type="InterPro" id="IPR016454">
    <property type="entry name" value="Cysteine_dSase"/>
</dbReference>
<comment type="function">
    <text evidence="2">Catalyzes the removal of elemental sulfur and selenium atoms from L-cysteine, L-cystine, L-selenocysteine, and L-selenocystine to produce L-alanine.</text>
</comment>
<sequence>MSTAVAARSDFPALAAPGFVYLDNASTTQAPLAVIEAIAAFYRNGHANVGRGVYGLAERTTAAYEAARAQVARFLGLRHPSELVFTSGATDAINLVVEGWARRRVTAGSRVLTTVLEHHANLLPWQRLTRQHGARLETIDIDEEGRLDLDDAAAKLPGATVLAVTAISNVLGVRMPLPALAALAREHGVCMVVDAAQAVGHEPVDFAAIGCDFMALSAHKMLGPTGIGVLAARRERLLELEPVRVGGGMVREVAALGSDGPSRWREPPWGLEAGTPHIAGAIGMAAAAEYLAALGLPRIAAAEESLVRALLDGLRELEGIRVLGPGPGAARAGIVSFTFASHHPHDVAGLLGELGVAVRAGHHCAVPLMRHLGAPSTVRVSLGPYNDEGDVTALLAGLRHVTRVLA</sequence>
<comment type="cofactor">
    <cofactor evidence="1 9">
        <name>pyridoxal 5'-phosphate</name>
        <dbReference type="ChEBI" id="CHEBI:597326"/>
    </cofactor>
</comment>
<evidence type="ECO:0000256" key="5">
    <source>
        <dbReference type="ARBA" id="ARBA00021850"/>
    </source>
</evidence>
<dbReference type="EMBL" id="JAQNDK010000006">
    <property type="protein sequence ID" value="MDC0684915.1"/>
    <property type="molecule type" value="Genomic_DNA"/>
</dbReference>
<evidence type="ECO:0000259" key="10">
    <source>
        <dbReference type="Pfam" id="PF00266"/>
    </source>
</evidence>
<evidence type="ECO:0000256" key="3">
    <source>
        <dbReference type="ARBA" id="ARBA00010447"/>
    </source>
</evidence>
<dbReference type="Proteomes" id="UP001217485">
    <property type="component" value="Unassembled WGS sequence"/>
</dbReference>
<name>A0ABT5CEQ3_9BACT</name>
<dbReference type="CDD" id="cd06453">
    <property type="entry name" value="SufS_like"/>
    <property type="match status" value="1"/>
</dbReference>
<dbReference type="PANTHER" id="PTHR43586:SF8">
    <property type="entry name" value="CYSTEINE DESULFURASE 1, CHLOROPLASTIC"/>
    <property type="match status" value="1"/>
</dbReference>
<dbReference type="InterPro" id="IPR010970">
    <property type="entry name" value="Cys_dSase_SufS"/>
</dbReference>
<dbReference type="RefSeq" id="WP_272103042.1">
    <property type="nucleotide sequence ID" value="NZ_JAQNDK010000006.1"/>
</dbReference>
<dbReference type="EC" id="2.8.1.7" evidence="4"/>
<organism evidence="11 12">
    <name type="scientific">Sorangium atrum</name>
    <dbReference type="NCBI Taxonomy" id="2995308"/>
    <lineage>
        <taxon>Bacteria</taxon>
        <taxon>Pseudomonadati</taxon>
        <taxon>Myxococcota</taxon>
        <taxon>Polyangia</taxon>
        <taxon>Polyangiales</taxon>
        <taxon>Polyangiaceae</taxon>
        <taxon>Sorangium</taxon>
    </lineage>
</organism>
<comment type="caution">
    <text evidence="11">The sequence shown here is derived from an EMBL/GenBank/DDBJ whole genome shotgun (WGS) entry which is preliminary data.</text>
</comment>
<keyword evidence="6" id="KW-0808">Transferase</keyword>
<keyword evidence="11" id="KW-0032">Aminotransferase</keyword>
<dbReference type="Gene3D" id="3.40.640.10">
    <property type="entry name" value="Type I PLP-dependent aspartate aminotransferase-like (Major domain)"/>
    <property type="match status" value="1"/>
</dbReference>
<dbReference type="SUPFAM" id="SSF53383">
    <property type="entry name" value="PLP-dependent transferases"/>
    <property type="match status" value="1"/>
</dbReference>
<evidence type="ECO:0000313" key="11">
    <source>
        <dbReference type="EMBL" id="MDC0684915.1"/>
    </source>
</evidence>
<gene>
    <name evidence="11" type="ORF">POL72_44775</name>
</gene>
<dbReference type="InterPro" id="IPR000192">
    <property type="entry name" value="Aminotrans_V_dom"/>
</dbReference>